<dbReference type="EMBL" id="JARTLD010000040">
    <property type="protein sequence ID" value="MED5018903.1"/>
    <property type="molecule type" value="Genomic_DNA"/>
</dbReference>
<dbReference type="SUPFAM" id="SSF53474">
    <property type="entry name" value="alpha/beta-Hydrolases"/>
    <property type="match status" value="1"/>
</dbReference>
<organism evidence="5 6">
    <name type="scientific">Paenibacillus chibensis</name>
    <dbReference type="NCBI Taxonomy" id="59846"/>
    <lineage>
        <taxon>Bacteria</taxon>
        <taxon>Bacillati</taxon>
        <taxon>Bacillota</taxon>
        <taxon>Bacilli</taxon>
        <taxon>Bacillales</taxon>
        <taxon>Paenibacillaceae</taxon>
        <taxon>Paenibacillus</taxon>
    </lineage>
</organism>
<name>A0ABU6PXU6_9BACL</name>
<keyword evidence="2" id="KW-0442">Lipid degradation</keyword>
<evidence type="ECO:0000256" key="3">
    <source>
        <dbReference type="ARBA" id="ARBA00023098"/>
    </source>
</evidence>
<evidence type="ECO:0000256" key="1">
    <source>
        <dbReference type="ARBA" id="ARBA00022801"/>
    </source>
</evidence>
<dbReference type="PANTHER" id="PTHR10272:SF0">
    <property type="entry name" value="PLATELET-ACTIVATING FACTOR ACETYLHYDROLASE"/>
    <property type="match status" value="1"/>
</dbReference>
<protein>
    <submittedName>
        <fullName evidence="5">Dienelactone hydrolase family protein</fullName>
    </submittedName>
</protein>
<dbReference type="InterPro" id="IPR002925">
    <property type="entry name" value="Dienelactn_hydro"/>
</dbReference>
<comment type="caution">
    <text evidence="5">The sequence shown here is derived from an EMBL/GenBank/DDBJ whole genome shotgun (WGS) entry which is preliminary data.</text>
</comment>
<keyword evidence="1 5" id="KW-0378">Hydrolase</keyword>
<gene>
    <name evidence="5" type="ORF">P9847_16455</name>
</gene>
<proteinExistence type="predicted"/>
<dbReference type="RefSeq" id="WP_328279518.1">
    <property type="nucleotide sequence ID" value="NZ_JARTLD010000040.1"/>
</dbReference>
<dbReference type="Gene3D" id="3.40.50.1820">
    <property type="entry name" value="alpha/beta hydrolase"/>
    <property type="match status" value="1"/>
</dbReference>
<dbReference type="InterPro" id="IPR029058">
    <property type="entry name" value="AB_hydrolase_fold"/>
</dbReference>
<keyword evidence="3" id="KW-0443">Lipid metabolism</keyword>
<evidence type="ECO:0000313" key="6">
    <source>
        <dbReference type="Proteomes" id="UP001343257"/>
    </source>
</evidence>
<dbReference type="Proteomes" id="UP001343257">
    <property type="component" value="Unassembled WGS sequence"/>
</dbReference>
<sequence>MRIGQKLHVFFDGSRKEPYGEADNEIRSILTSIYYPAVNSNHGDEDKIYAELFAPCQAEALELLKSMGVDESFFLSLKTSAHRDAEPNEQLQEAPVILLSPAFGVVKDMYMFLIEKLVACGFIVVAVGATYESIFSAFPNGTCIIQAEAVSRQARDDETFWQELLRNRVEDIRYVIGHLDDIGERGFGHRLSSAGIGIVGHSLGGAAAFEAAKKEERIAAVIMLDPSFDLLDLSGQTNFMQPVLVMRQEKCTSEELEGDISSSIVEPFLAGYERLYSYLQGYTAFLKVEGAHHLTFCDVPLHNDEQDVVALHDAIRESAALFMEEFIMGRPKAFQERKPAHPIAAIDHHGNVKHK</sequence>
<feature type="domain" description="Dienelactone hydrolase" evidence="4">
    <location>
        <begin position="85"/>
        <end position="246"/>
    </location>
</feature>
<accession>A0ABU6PXU6</accession>
<dbReference type="GO" id="GO:0016787">
    <property type="term" value="F:hydrolase activity"/>
    <property type="evidence" value="ECO:0007669"/>
    <property type="project" value="UniProtKB-KW"/>
</dbReference>
<evidence type="ECO:0000313" key="5">
    <source>
        <dbReference type="EMBL" id="MED5018903.1"/>
    </source>
</evidence>
<keyword evidence="6" id="KW-1185">Reference proteome</keyword>
<dbReference type="PANTHER" id="PTHR10272">
    <property type="entry name" value="PLATELET-ACTIVATING FACTOR ACETYLHYDROLASE"/>
    <property type="match status" value="1"/>
</dbReference>
<dbReference type="Pfam" id="PF01738">
    <property type="entry name" value="DLH"/>
    <property type="match status" value="1"/>
</dbReference>
<evidence type="ECO:0000256" key="2">
    <source>
        <dbReference type="ARBA" id="ARBA00022963"/>
    </source>
</evidence>
<evidence type="ECO:0000259" key="4">
    <source>
        <dbReference type="Pfam" id="PF01738"/>
    </source>
</evidence>
<reference evidence="5 6" key="1">
    <citation type="submission" date="2023-03" db="EMBL/GenBank/DDBJ databases">
        <title>Bacillus Genome Sequencing.</title>
        <authorList>
            <person name="Dunlap C."/>
        </authorList>
    </citation>
    <scope>NUCLEOTIDE SEQUENCE [LARGE SCALE GENOMIC DNA]</scope>
    <source>
        <strain evidence="5 6">NRS-52</strain>
    </source>
</reference>